<feature type="transmembrane region" description="Helical" evidence="1">
    <location>
        <begin position="58"/>
        <end position="77"/>
    </location>
</feature>
<dbReference type="RefSeq" id="WP_393014770.1">
    <property type="nucleotide sequence ID" value="NZ_JAZAQF010000086.1"/>
</dbReference>
<proteinExistence type="predicted"/>
<evidence type="ECO:0000313" key="3">
    <source>
        <dbReference type="Proteomes" id="UP001604335"/>
    </source>
</evidence>
<dbReference type="EMBL" id="JAZAQF010000086">
    <property type="protein sequence ID" value="MFG3819079.1"/>
    <property type="molecule type" value="Genomic_DNA"/>
</dbReference>
<keyword evidence="1" id="KW-1133">Transmembrane helix</keyword>
<comment type="caution">
    <text evidence="2">The sequence shown here is derived from an EMBL/GenBank/DDBJ whole genome shotgun (WGS) entry which is preliminary data.</text>
</comment>
<keyword evidence="3" id="KW-1185">Reference proteome</keyword>
<gene>
    <name evidence="2" type="ORF">VPK24_15660</name>
</gene>
<reference evidence="3" key="1">
    <citation type="journal article" date="2024" name="Algal Res.">
        <title>Biochemical, toxicological and genomic investigation of a high-biomass producing Limnothrix strain isolated from Italian shallow drinking water reservoir.</title>
        <authorList>
            <person name="Simonazzi M."/>
            <person name="Shishido T.K."/>
            <person name="Delbaje E."/>
            <person name="Wahlsten M."/>
            <person name="Fewer D.P."/>
            <person name="Sivonen K."/>
            <person name="Pezzolesi L."/>
            <person name="Pistocchi R."/>
        </authorList>
    </citation>
    <scope>NUCLEOTIDE SEQUENCE [LARGE SCALE GENOMIC DNA]</scope>
    <source>
        <strain evidence="3">LRLZ20PSL1</strain>
    </source>
</reference>
<evidence type="ECO:0000256" key="1">
    <source>
        <dbReference type="SAM" id="Phobius"/>
    </source>
</evidence>
<evidence type="ECO:0000313" key="2">
    <source>
        <dbReference type="EMBL" id="MFG3819079.1"/>
    </source>
</evidence>
<sequence length="93" mass="11043">MPAPSSSRLPSRLRWLLLVLCWGTIGLASLWAMREEFDLWRTYFTWAAVRYAIFFNRWPIFGLSFCLGLTITTLIDYGRHYFCDQQPDHPRKP</sequence>
<name>A0ABW7CD65_9CYAN</name>
<accession>A0ABW7CD65</accession>
<keyword evidence="1" id="KW-0812">Transmembrane</keyword>
<organism evidence="2 3">
    <name type="scientific">Limnothrix redekei LRLZ20PSL1</name>
    <dbReference type="NCBI Taxonomy" id="3112953"/>
    <lineage>
        <taxon>Bacteria</taxon>
        <taxon>Bacillati</taxon>
        <taxon>Cyanobacteriota</taxon>
        <taxon>Cyanophyceae</taxon>
        <taxon>Pseudanabaenales</taxon>
        <taxon>Pseudanabaenaceae</taxon>
        <taxon>Limnothrix</taxon>
    </lineage>
</organism>
<dbReference type="Proteomes" id="UP001604335">
    <property type="component" value="Unassembled WGS sequence"/>
</dbReference>
<keyword evidence="1" id="KW-0472">Membrane</keyword>
<protein>
    <submittedName>
        <fullName evidence="2">Uncharacterized protein</fullName>
    </submittedName>
</protein>